<evidence type="ECO:0000256" key="4">
    <source>
        <dbReference type="ARBA" id="ARBA00022691"/>
    </source>
</evidence>
<evidence type="ECO:0000256" key="1">
    <source>
        <dbReference type="ARBA" id="ARBA00022553"/>
    </source>
</evidence>
<dbReference type="SUPFAM" id="SSF53335">
    <property type="entry name" value="S-adenosyl-L-methionine-dependent methyltransferases"/>
    <property type="match status" value="1"/>
</dbReference>
<evidence type="ECO:0000256" key="3">
    <source>
        <dbReference type="ARBA" id="ARBA00022679"/>
    </source>
</evidence>
<reference evidence="6 7" key="1">
    <citation type="submission" date="2017-06" db="EMBL/GenBank/DDBJ databases">
        <authorList>
            <person name="Kim H.J."/>
            <person name="Triplett B.A."/>
        </authorList>
    </citation>
    <scope>NUCLEOTIDE SEQUENCE [LARGE SCALE GENOMIC DNA]</scope>
    <source>
        <strain evidence="6 7">DSM 29150</strain>
    </source>
</reference>
<evidence type="ECO:0000313" key="6">
    <source>
        <dbReference type="EMBL" id="SNR33607.1"/>
    </source>
</evidence>
<sequence>MKDSLNKAYWEHKYENQKTGWDIGYISTPLKFYIDQLTNKNLKILVPGAGNGYEIEYLYNKGFTNLTVLDIAEQPLLNIKNRIPNFPKERLIQQDFFEHKATYDLIIEQTFFCALDPNLREAYAAKMHECLNKNGKIVGVLFDFELTEDGPPFGGNKESYFNLFNPLFEIKFLEACYNSIKPRKGRELFFIFEKKIIIMETSVILTDEQIRNKTRRISYQIYESNSNETEIIIAGINGNGYIFAQKIAQILNQISDLEVILCKVHIDKRNPLNKITTDITADVYKNKSLVLVDDVLSSGSTLIYGIKHFLEVPLKRFKTAVLINRNHKKYPVKADFKGLSLSTSMHERVSVIFNDESSYAYLE</sequence>
<keyword evidence="3 6" id="KW-0808">Transferase</keyword>
<dbReference type="InterPro" id="IPR000836">
    <property type="entry name" value="PRTase_dom"/>
</dbReference>
<dbReference type="AlphaFoldDB" id="A0A238VHM8"/>
<gene>
    <name evidence="6" type="ORF">SAMN06265371_101418</name>
</gene>
<dbReference type="Gene3D" id="3.40.50.2020">
    <property type="match status" value="1"/>
</dbReference>
<dbReference type="GO" id="GO:0008757">
    <property type="term" value="F:S-adenosylmethionine-dependent methyltransferase activity"/>
    <property type="evidence" value="ECO:0007669"/>
    <property type="project" value="InterPro"/>
</dbReference>
<evidence type="ECO:0000259" key="5">
    <source>
        <dbReference type="Pfam" id="PF00156"/>
    </source>
</evidence>
<evidence type="ECO:0000313" key="7">
    <source>
        <dbReference type="Proteomes" id="UP000198384"/>
    </source>
</evidence>
<dbReference type="Gene3D" id="3.40.50.150">
    <property type="entry name" value="Vaccinia Virus protein VP39"/>
    <property type="match status" value="1"/>
</dbReference>
<dbReference type="InterPro" id="IPR029063">
    <property type="entry name" value="SAM-dependent_MTases_sf"/>
</dbReference>
<keyword evidence="7" id="KW-1185">Reference proteome</keyword>
<dbReference type="InterPro" id="IPR008854">
    <property type="entry name" value="TPMT"/>
</dbReference>
<keyword evidence="4" id="KW-0949">S-adenosyl-L-methionine</keyword>
<proteinExistence type="predicted"/>
<dbReference type="PROSITE" id="PS51585">
    <property type="entry name" value="SAM_MT_TPMT"/>
    <property type="match status" value="1"/>
</dbReference>
<dbReference type="PANTHER" id="PTHR32183">
    <property type="match status" value="1"/>
</dbReference>
<protein>
    <submittedName>
        <fullName evidence="6">Pyrimidine operon attenuation protein/uracil phosphoribosyltransferase</fullName>
    </submittedName>
</protein>
<dbReference type="OrthoDB" id="9778208at2"/>
<name>A0A238VHM8_9FLAO</name>
<dbReference type="Pfam" id="PF05724">
    <property type="entry name" value="TPMT"/>
    <property type="match status" value="1"/>
</dbReference>
<dbReference type="SUPFAM" id="SSF53271">
    <property type="entry name" value="PRTase-like"/>
    <property type="match status" value="1"/>
</dbReference>
<dbReference type="CDD" id="cd02440">
    <property type="entry name" value="AdoMet_MTases"/>
    <property type="match status" value="1"/>
</dbReference>
<keyword evidence="1" id="KW-0597">Phosphoprotein</keyword>
<keyword evidence="6" id="KW-0328">Glycosyltransferase</keyword>
<evidence type="ECO:0000256" key="2">
    <source>
        <dbReference type="ARBA" id="ARBA00022603"/>
    </source>
</evidence>
<dbReference type="GO" id="GO:0016757">
    <property type="term" value="F:glycosyltransferase activity"/>
    <property type="evidence" value="ECO:0007669"/>
    <property type="project" value="UniProtKB-KW"/>
</dbReference>
<dbReference type="CDD" id="cd06223">
    <property type="entry name" value="PRTases_typeI"/>
    <property type="match status" value="1"/>
</dbReference>
<dbReference type="Pfam" id="PF00156">
    <property type="entry name" value="Pribosyltran"/>
    <property type="match status" value="1"/>
</dbReference>
<dbReference type="EMBL" id="FZNT01000001">
    <property type="protein sequence ID" value="SNR33607.1"/>
    <property type="molecule type" value="Genomic_DNA"/>
</dbReference>
<dbReference type="GO" id="GO:0032259">
    <property type="term" value="P:methylation"/>
    <property type="evidence" value="ECO:0007669"/>
    <property type="project" value="UniProtKB-KW"/>
</dbReference>
<dbReference type="InterPro" id="IPR029057">
    <property type="entry name" value="PRTase-like"/>
</dbReference>
<feature type="domain" description="Phosphoribosyltransferase" evidence="5">
    <location>
        <begin position="208"/>
        <end position="340"/>
    </location>
</feature>
<dbReference type="Proteomes" id="UP000198384">
    <property type="component" value="Unassembled WGS sequence"/>
</dbReference>
<accession>A0A238VHM8</accession>
<organism evidence="6 7">
    <name type="scientific">Lutibacter agarilyticus</name>
    <dbReference type="NCBI Taxonomy" id="1109740"/>
    <lineage>
        <taxon>Bacteria</taxon>
        <taxon>Pseudomonadati</taxon>
        <taxon>Bacteroidota</taxon>
        <taxon>Flavobacteriia</taxon>
        <taxon>Flavobacteriales</taxon>
        <taxon>Flavobacteriaceae</taxon>
        <taxon>Lutibacter</taxon>
    </lineage>
</organism>
<dbReference type="PANTHER" id="PTHR32183:SF6">
    <property type="entry name" value="CYSTEINE SULFINATE DESULFINASE_CYSTEINE DESULFURASE AND RELATED ENZYMES"/>
    <property type="match status" value="1"/>
</dbReference>
<keyword evidence="2" id="KW-0489">Methyltransferase</keyword>